<reference evidence="4" key="1">
    <citation type="submission" date="2015-09" db="EMBL/GenBank/DDBJ databases">
        <authorList>
            <person name="Fill T.P."/>
            <person name="Baretta J.F."/>
            <person name="de Almeida L.G."/>
            <person name="Rocha M."/>
            <person name="de Souza D.H."/>
            <person name="Malavazi I."/>
            <person name="Cerdeira L.T."/>
            <person name="Hong H."/>
            <person name="Samborskyy M."/>
            <person name="de Vasconcelos A.T."/>
            <person name="Leadlay P."/>
            <person name="Rodrigues-Filho E."/>
        </authorList>
    </citation>
    <scope>NUCLEOTIDE SEQUENCE [LARGE SCALE GENOMIC DNA]</scope>
    <source>
        <strain evidence="4">LaBioMMi 136</strain>
    </source>
</reference>
<dbReference type="Proteomes" id="UP000190744">
    <property type="component" value="Unassembled WGS sequence"/>
</dbReference>
<comment type="caution">
    <text evidence="3">The sequence shown here is derived from an EMBL/GenBank/DDBJ whole genome shotgun (WGS) entry which is preliminary data.</text>
</comment>
<organism evidence="3 4">
    <name type="scientific">Penicillium brasilianum</name>
    <dbReference type="NCBI Taxonomy" id="104259"/>
    <lineage>
        <taxon>Eukaryota</taxon>
        <taxon>Fungi</taxon>
        <taxon>Dikarya</taxon>
        <taxon>Ascomycota</taxon>
        <taxon>Pezizomycotina</taxon>
        <taxon>Eurotiomycetes</taxon>
        <taxon>Eurotiomycetidae</taxon>
        <taxon>Eurotiales</taxon>
        <taxon>Aspergillaceae</taxon>
        <taxon>Penicillium</taxon>
    </lineage>
</organism>
<dbReference type="Pfam" id="PF25080">
    <property type="entry name" value="zf_RING-like"/>
    <property type="match status" value="1"/>
</dbReference>
<feature type="domain" description="RING zinc finger-like" evidence="2">
    <location>
        <begin position="463"/>
        <end position="531"/>
    </location>
</feature>
<feature type="region of interest" description="Disordered" evidence="1">
    <location>
        <begin position="174"/>
        <end position="272"/>
    </location>
</feature>
<dbReference type="EMBL" id="LJBN01000216">
    <property type="protein sequence ID" value="OOQ82531.1"/>
    <property type="molecule type" value="Genomic_DNA"/>
</dbReference>
<dbReference type="InterPro" id="IPR056929">
    <property type="entry name" value="Znf_RING-like"/>
</dbReference>
<sequence length="546" mass="60123">MPPRSSLTSSFSVTDANNEVICPLKNNDGSSCRKRCTGEKRFRSMQEHIRRAHPNHYIPKLPATEESFLLMVTTPPDQRAHLSPPEPARPRRPHGHVPDIADRDIYVADASSPATPRALDEPHPAAATAAVALAQLHHHRLASDWDTDMFPALSTPQDTHSDTDIHQGRMRSSIELPSLRDHFKQESLPPFSSPRPRELLPSILNHSPPGRSSTLPPIQRRDKLSRPRKSSITQSARKPKHDRPRSKEFGRRPSLGDRKALSAEPQTAAWAQGKRWEDLIEAATSATEADDERYSEVSFSDTQASDPMMIDRMELDFQAGQSPTIAPLLANVTSAPSGFKNRSSLPPAFQSGSGLPPLSSHRQFPPHSYAASPLHKSLTPPPFEGHRGRDNDLEPFPSIESSLDSMSSASGKNFPSSTSGIARSINSDSSPVLNLIPPLSQHRQHHRFSNPTPASFRNNDIQIYCAHCKRPWPLNECYACTECICGVCRECVPMFISSPPASFRTPGNGSLNSAPPPGPTSYPSVRGCPRCRSTGGKWKAFQIDVK</sequence>
<name>A0A1S9RAU7_PENBI</name>
<dbReference type="AlphaFoldDB" id="A0A1S9RAU7"/>
<feature type="region of interest" description="Disordered" evidence="1">
    <location>
        <begin position="76"/>
        <end position="99"/>
    </location>
</feature>
<evidence type="ECO:0000313" key="4">
    <source>
        <dbReference type="Proteomes" id="UP000190744"/>
    </source>
</evidence>
<feature type="compositionally biased region" description="Basic and acidic residues" evidence="1">
    <location>
        <begin position="245"/>
        <end position="261"/>
    </location>
</feature>
<accession>A0A1S9RAU7</accession>
<feature type="region of interest" description="Disordered" evidence="1">
    <location>
        <begin position="339"/>
        <end position="425"/>
    </location>
</feature>
<evidence type="ECO:0000259" key="2">
    <source>
        <dbReference type="Pfam" id="PF25080"/>
    </source>
</evidence>
<evidence type="ECO:0000256" key="1">
    <source>
        <dbReference type="SAM" id="MobiDB-lite"/>
    </source>
</evidence>
<gene>
    <name evidence="3" type="ORF">PEBR_40029</name>
</gene>
<evidence type="ECO:0000313" key="3">
    <source>
        <dbReference type="EMBL" id="OOQ82531.1"/>
    </source>
</evidence>
<protein>
    <submittedName>
        <fullName evidence="3">Transcription factor RfeD</fullName>
    </submittedName>
</protein>
<proteinExistence type="predicted"/>
<feature type="compositionally biased region" description="Polar residues" evidence="1">
    <location>
        <begin position="399"/>
        <end position="425"/>
    </location>
</feature>